<sequence>MAFPHDIVGWIAVGSTVVTVLTAVVKVWIVNPLSTQIRELNGNFGALNTALSKSQTEIDELSKHLSQHDVTLATHGEQIHTLFNKNDK</sequence>
<dbReference type="KEGG" id="lpse:FGL85_00975"/>
<accession>A0A5B8T2A8</accession>
<reference evidence="2 3" key="1">
    <citation type="submission" date="2019-06" db="EMBL/GenBank/DDBJ databases">
        <title>Genome analyses of bacteria isolated from kimchi.</title>
        <authorList>
            <person name="Lee S."/>
            <person name="Ahn S."/>
            <person name="Roh S."/>
        </authorList>
    </citation>
    <scope>NUCLEOTIDE SEQUENCE [LARGE SCALE GENOMIC DNA]</scope>
    <source>
        <strain evidence="2 3">CBA3630</strain>
    </source>
</reference>
<keyword evidence="1" id="KW-1133">Transmembrane helix</keyword>
<name>A0A5B8T2A8_LEUPS</name>
<dbReference type="RefSeq" id="WP_147651064.1">
    <property type="nucleotide sequence ID" value="NZ_CP042383.1"/>
</dbReference>
<protein>
    <submittedName>
        <fullName evidence="2">Uncharacterized protein</fullName>
    </submittedName>
</protein>
<organism evidence="2 3">
    <name type="scientific">Leuconostoc pseudomesenteroides</name>
    <dbReference type="NCBI Taxonomy" id="33968"/>
    <lineage>
        <taxon>Bacteria</taxon>
        <taxon>Bacillati</taxon>
        <taxon>Bacillota</taxon>
        <taxon>Bacilli</taxon>
        <taxon>Lactobacillales</taxon>
        <taxon>Lactobacillaceae</taxon>
        <taxon>Leuconostoc</taxon>
    </lineage>
</organism>
<gene>
    <name evidence="2" type="ORF">FGL85_00975</name>
</gene>
<feature type="transmembrane region" description="Helical" evidence="1">
    <location>
        <begin position="7"/>
        <end position="29"/>
    </location>
</feature>
<evidence type="ECO:0000313" key="2">
    <source>
        <dbReference type="EMBL" id="QEA41208.1"/>
    </source>
</evidence>
<keyword evidence="1" id="KW-0812">Transmembrane</keyword>
<proteinExistence type="predicted"/>
<dbReference type="AlphaFoldDB" id="A0A5B8T2A8"/>
<evidence type="ECO:0000256" key="1">
    <source>
        <dbReference type="SAM" id="Phobius"/>
    </source>
</evidence>
<evidence type="ECO:0000313" key="3">
    <source>
        <dbReference type="Proteomes" id="UP000321296"/>
    </source>
</evidence>
<dbReference type="EMBL" id="CP042383">
    <property type="protein sequence ID" value="QEA41208.1"/>
    <property type="molecule type" value="Genomic_DNA"/>
</dbReference>
<keyword evidence="1" id="KW-0472">Membrane</keyword>
<dbReference type="Proteomes" id="UP000321296">
    <property type="component" value="Chromosome"/>
</dbReference>